<name>A0ACC0MND7_RHOML</name>
<comment type="caution">
    <text evidence="1">The sequence shown here is derived from an EMBL/GenBank/DDBJ whole genome shotgun (WGS) entry which is preliminary data.</text>
</comment>
<evidence type="ECO:0000313" key="1">
    <source>
        <dbReference type="EMBL" id="KAI8542027.1"/>
    </source>
</evidence>
<reference evidence="1" key="1">
    <citation type="submission" date="2022-02" db="EMBL/GenBank/DDBJ databases">
        <title>Plant Genome Project.</title>
        <authorList>
            <person name="Zhang R.-G."/>
        </authorList>
    </citation>
    <scope>NUCLEOTIDE SEQUENCE</scope>
    <source>
        <strain evidence="1">AT1</strain>
    </source>
</reference>
<keyword evidence="2" id="KW-1185">Reference proteome</keyword>
<organism evidence="1 2">
    <name type="scientific">Rhododendron molle</name>
    <name type="common">Chinese azalea</name>
    <name type="synonym">Azalea mollis</name>
    <dbReference type="NCBI Taxonomy" id="49168"/>
    <lineage>
        <taxon>Eukaryota</taxon>
        <taxon>Viridiplantae</taxon>
        <taxon>Streptophyta</taxon>
        <taxon>Embryophyta</taxon>
        <taxon>Tracheophyta</taxon>
        <taxon>Spermatophyta</taxon>
        <taxon>Magnoliopsida</taxon>
        <taxon>eudicotyledons</taxon>
        <taxon>Gunneridae</taxon>
        <taxon>Pentapetalae</taxon>
        <taxon>asterids</taxon>
        <taxon>Ericales</taxon>
        <taxon>Ericaceae</taxon>
        <taxon>Ericoideae</taxon>
        <taxon>Rhodoreae</taxon>
        <taxon>Rhododendron</taxon>
    </lineage>
</organism>
<gene>
    <name evidence="1" type="ORF">RHMOL_Rhmol08G0107400</name>
</gene>
<accession>A0ACC0MND7</accession>
<sequence>MLFHDFSILKWLPVQEPGSDDYGVHTANYFDLEQFNEKEAAKLRFTSEEGRNNMILDLILCGENVIRNEVIRKAQEKYRNTRRII</sequence>
<evidence type="ECO:0000313" key="2">
    <source>
        <dbReference type="Proteomes" id="UP001062846"/>
    </source>
</evidence>
<dbReference type="Proteomes" id="UP001062846">
    <property type="component" value="Chromosome 8"/>
</dbReference>
<dbReference type="EMBL" id="CM046395">
    <property type="protein sequence ID" value="KAI8542027.1"/>
    <property type="molecule type" value="Genomic_DNA"/>
</dbReference>
<proteinExistence type="predicted"/>
<protein>
    <submittedName>
        <fullName evidence="1">Uncharacterized protein</fullName>
    </submittedName>
</protein>